<name>S6CQN2_9CAUD</name>
<dbReference type="RefSeq" id="YP_008320540.1">
    <property type="nucleotide sequence ID" value="NC_021868.1"/>
</dbReference>
<evidence type="ECO:0000313" key="2">
    <source>
        <dbReference type="Proteomes" id="UP000014703"/>
    </source>
</evidence>
<dbReference type="KEGG" id="vg:16397139"/>
<dbReference type="OrthoDB" id="36240at10239"/>
<gene>
    <name evidence="1" type="primary">gp63</name>
    <name evidence="1" type="ORF">BN19_064</name>
</gene>
<protein>
    <submittedName>
        <fullName evidence="1">Uncharacterized protein</fullName>
    </submittedName>
</protein>
<accession>S6CQN2</accession>
<dbReference type="GeneID" id="16397139"/>
<keyword evidence="2" id="KW-1185">Reference proteome</keyword>
<reference evidence="1 2" key="2">
    <citation type="submission" date="2013-07" db="EMBL/GenBank/DDBJ databases">
        <title>Capsule no barrier: a novel phage that can lyse invasive capsulated strains of Streptococcus pneumoniae.</title>
        <authorList>
            <person name="Almaghrabi M.K."/>
            <person name="Neill D.R."/>
            <person name="Philippe D.L."/>
            <person name="Wheatley P."/>
            <person name="Kadioglu A."/>
            <person name="Clokie M.R.J."/>
        </authorList>
    </citation>
    <scope>NUCLEOTIDE SEQUENCE [LARGE SCALE GENOMIC DNA]</scope>
</reference>
<dbReference type="EMBL" id="HE962497">
    <property type="protein sequence ID" value="CCJ09717.1"/>
    <property type="molecule type" value="Genomic_DNA"/>
</dbReference>
<dbReference type="Proteomes" id="UP000014703">
    <property type="component" value="Segment"/>
</dbReference>
<evidence type="ECO:0000313" key="1">
    <source>
        <dbReference type="EMBL" id="CCJ09717.1"/>
    </source>
</evidence>
<reference evidence="1 2" key="1">
    <citation type="submission" date="2012-07" db="EMBL/GenBank/DDBJ databases">
        <authorList>
            <person name="Clokie M."/>
        </authorList>
    </citation>
    <scope>NUCLEOTIDE SEQUENCE [LARGE SCALE GENOMIC DNA]</scope>
</reference>
<organism evidence="1 2">
    <name type="scientific">Streptococcus phage SP-QS1</name>
    <dbReference type="NCBI Taxonomy" id="1208587"/>
    <lineage>
        <taxon>Viruses</taxon>
        <taxon>Duplodnaviria</taxon>
        <taxon>Heunggongvirae</taxon>
        <taxon>Uroviricota</taxon>
        <taxon>Caudoviricetes</taxon>
        <taxon>Saphexavirus</taxon>
        <taxon>Saphexavirus SPQS1</taxon>
    </lineage>
</organism>
<sequence>MDFKEFKKEIEKVDYLTVKEGNLKEVYVKTNLGMLDSAVPNTIACIDSAGVVDFGWHGSIKATHMKKVIKLVEEFAETPYEERFPKNYYLLIGENYVSGITFTYPWLSADCEPEEPIEVTFNEAFPHLFTNRNKEQASKMLDAAKIKHTWEVV</sequence>
<proteinExistence type="predicted"/>